<evidence type="ECO:0000313" key="2">
    <source>
        <dbReference type="EMBL" id="RDL41008.1"/>
    </source>
</evidence>
<sequence length="109" mass="12397">MAIVRVTLFKVPSKENQQKLLDLYPTLAKTAAKDKKPYIISLQAGLAHEDQRSQGYTIATTFEFKSLDDMRYYDTDCEAHKWLKEQAKPLGLEGPPLTVYYEPTVVSSL</sequence>
<feature type="domain" description="Stress-response A/B barrel" evidence="1">
    <location>
        <begin position="3"/>
        <end position="101"/>
    </location>
</feature>
<gene>
    <name evidence="2" type="ORF">BP5553_00987</name>
</gene>
<dbReference type="Proteomes" id="UP000254866">
    <property type="component" value="Unassembled WGS sequence"/>
</dbReference>
<dbReference type="InterPro" id="IPR011008">
    <property type="entry name" value="Dimeric_a/b-barrel"/>
</dbReference>
<dbReference type="PROSITE" id="PS51502">
    <property type="entry name" value="S_R_A_B_BARREL"/>
    <property type="match status" value="1"/>
</dbReference>
<dbReference type="InterPro" id="IPR013097">
    <property type="entry name" value="Dabb"/>
</dbReference>
<dbReference type="AlphaFoldDB" id="A0A370TZT0"/>
<dbReference type="GeneID" id="43593836"/>
<evidence type="ECO:0000313" key="3">
    <source>
        <dbReference type="Proteomes" id="UP000254866"/>
    </source>
</evidence>
<dbReference type="EMBL" id="NPIC01000001">
    <property type="protein sequence ID" value="RDL41008.1"/>
    <property type="molecule type" value="Genomic_DNA"/>
</dbReference>
<dbReference type="SMART" id="SM00886">
    <property type="entry name" value="Dabb"/>
    <property type="match status" value="1"/>
</dbReference>
<dbReference type="Pfam" id="PF07876">
    <property type="entry name" value="Dabb"/>
    <property type="match status" value="1"/>
</dbReference>
<protein>
    <recommendedName>
        <fullName evidence="1">Stress-response A/B barrel domain-containing protein</fullName>
    </recommendedName>
</protein>
<dbReference type="RefSeq" id="XP_031873664.1">
    <property type="nucleotide sequence ID" value="XM_032009610.1"/>
</dbReference>
<name>A0A370TZT0_9HELO</name>
<organism evidence="2 3">
    <name type="scientific">Venustampulla echinocandica</name>
    <dbReference type="NCBI Taxonomy" id="2656787"/>
    <lineage>
        <taxon>Eukaryota</taxon>
        <taxon>Fungi</taxon>
        <taxon>Dikarya</taxon>
        <taxon>Ascomycota</taxon>
        <taxon>Pezizomycotina</taxon>
        <taxon>Leotiomycetes</taxon>
        <taxon>Helotiales</taxon>
        <taxon>Pleuroascaceae</taxon>
        <taxon>Venustampulla</taxon>
    </lineage>
</organism>
<proteinExistence type="predicted"/>
<reference evidence="2 3" key="1">
    <citation type="journal article" date="2018" name="IMA Fungus">
        <title>IMA Genome-F 9: Draft genome sequence of Annulohypoxylon stygium, Aspergillus mulundensis, Berkeleyomyces basicola (syn. Thielaviopsis basicola), Ceratocystis smalleyi, two Cercospora beticola strains, Coleophoma cylindrospora, Fusarium fracticaudum, Phialophora cf. hyalina, and Morchella septimelata.</title>
        <authorList>
            <person name="Wingfield B.D."/>
            <person name="Bills G.F."/>
            <person name="Dong Y."/>
            <person name="Huang W."/>
            <person name="Nel W.J."/>
            <person name="Swalarsk-Parry B.S."/>
            <person name="Vaghefi N."/>
            <person name="Wilken P.M."/>
            <person name="An Z."/>
            <person name="de Beer Z.W."/>
            <person name="De Vos L."/>
            <person name="Chen L."/>
            <person name="Duong T.A."/>
            <person name="Gao Y."/>
            <person name="Hammerbacher A."/>
            <person name="Kikkert J.R."/>
            <person name="Li Y."/>
            <person name="Li H."/>
            <person name="Li K."/>
            <person name="Li Q."/>
            <person name="Liu X."/>
            <person name="Ma X."/>
            <person name="Naidoo K."/>
            <person name="Pethybridge S.J."/>
            <person name="Sun J."/>
            <person name="Steenkamp E.T."/>
            <person name="van der Nest M.A."/>
            <person name="van Wyk S."/>
            <person name="Wingfield M.J."/>
            <person name="Xiong C."/>
            <person name="Yue Q."/>
            <person name="Zhang X."/>
        </authorList>
    </citation>
    <scope>NUCLEOTIDE SEQUENCE [LARGE SCALE GENOMIC DNA]</scope>
    <source>
        <strain evidence="2 3">BP 5553</strain>
    </source>
</reference>
<keyword evidence="3" id="KW-1185">Reference proteome</keyword>
<dbReference type="SUPFAM" id="SSF54909">
    <property type="entry name" value="Dimeric alpha+beta barrel"/>
    <property type="match status" value="1"/>
</dbReference>
<accession>A0A370TZT0</accession>
<comment type="caution">
    <text evidence="2">The sequence shown here is derived from an EMBL/GenBank/DDBJ whole genome shotgun (WGS) entry which is preliminary data.</text>
</comment>
<dbReference type="OrthoDB" id="3830014at2759"/>
<evidence type="ECO:0000259" key="1">
    <source>
        <dbReference type="PROSITE" id="PS51502"/>
    </source>
</evidence>
<dbReference type="Gene3D" id="3.30.70.100">
    <property type="match status" value="1"/>
</dbReference>